<dbReference type="InterPro" id="IPR003675">
    <property type="entry name" value="Rce1/LyrA-like_dom"/>
</dbReference>
<dbReference type="PANTHER" id="PTHR39430">
    <property type="entry name" value="MEMBRANE-ASSOCIATED PROTEASE-RELATED"/>
    <property type="match status" value="1"/>
</dbReference>
<name>A0ABZ0XUD6_9BURK</name>
<dbReference type="Proteomes" id="UP001326110">
    <property type="component" value="Chromosome"/>
</dbReference>
<feature type="transmembrane region" description="Helical" evidence="1">
    <location>
        <begin position="56"/>
        <end position="78"/>
    </location>
</feature>
<dbReference type="RefSeq" id="WP_040377746.1">
    <property type="nucleotide sequence ID" value="NZ_CP140152.1"/>
</dbReference>
<dbReference type="PANTHER" id="PTHR39430:SF1">
    <property type="entry name" value="PROTEASE"/>
    <property type="match status" value="1"/>
</dbReference>
<dbReference type="Pfam" id="PF02517">
    <property type="entry name" value="Rce1-like"/>
    <property type="match status" value="1"/>
</dbReference>
<feature type="transmembrane region" description="Helical" evidence="1">
    <location>
        <begin position="99"/>
        <end position="119"/>
    </location>
</feature>
<dbReference type="EMBL" id="CP140152">
    <property type="protein sequence ID" value="WQH03340.1"/>
    <property type="molecule type" value="Genomic_DNA"/>
</dbReference>
<dbReference type="GeneID" id="43163509"/>
<feature type="domain" description="CAAX prenyl protease 2/Lysostaphin resistance protein A-like" evidence="2">
    <location>
        <begin position="147"/>
        <end position="238"/>
    </location>
</feature>
<evidence type="ECO:0000256" key="1">
    <source>
        <dbReference type="SAM" id="Phobius"/>
    </source>
</evidence>
<feature type="transmembrane region" description="Helical" evidence="1">
    <location>
        <begin position="278"/>
        <end position="298"/>
    </location>
</feature>
<keyword evidence="1" id="KW-0812">Transmembrane</keyword>
<dbReference type="GO" id="GO:0016787">
    <property type="term" value="F:hydrolase activity"/>
    <property type="evidence" value="ECO:0007669"/>
    <property type="project" value="UniProtKB-KW"/>
</dbReference>
<feature type="transmembrane region" description="Helical" evidence="1">
    <location>
        <begin position="234"/>
        <end position="258"/>
    </location>
</feature>
<keyword evidence="4" id="KW-1185">Reference proteome</keyword>
<feature type="transmembrane region" description="Helical" evidence="1">
    <location>
        <begin position="12"/>
        <end position="36"/>
    </location>
</feature>
<feature type="transmembrane region" description="Helical" evidence="1">
    <location>
        <begin position="139"/>
        <end position="157"/>
    </location>
</feature>
<evidence type="ECO:0000313" key="4">
    <source>
        <dbReference type="Proteomes" id="UP001326110"/>
    </source>
</evidence>
<dbReference type="EC" id="3.4.-.-" evidence="3"/>
<evidence type="ECO:0000313" key="3">
    <source>
        <dbReference type="EMBL" id="WQH03340.1"/>
    </source>
</evidence>
<protein>
    <submittedName>
        <fullName evidence="3">CPBP family intramembrane glutamic endopeptidase</fullName>
        <ecNumber evidence="3">3.4.-.-</ecNumber>
    </submittedName>
</protein>
<evidence type="ECO:0000259" key="2">
    <source>
        <dbReference type="Pfam" id="PF02517"/>
    </source>
</evidence>
<organism evidence="3 4">
    <name type="scientific">Duganella zoogloeoides</name>
    <dbReference type="NCBI Taxonomy" id="75659"/>
    <lineage>
        <taxon>Bacteria</taxon>
        <taxon>Pseudomonadati</taxon>
        <taxon>Pseudomonadota</taxon>
        <taxon>Betaproteobacteria</taxon>
        <taxon>Burkholderiales</taxon>
        <taxon>Oxalobacteraceae</taxon>
        <taxon>Telluria group</taxon>
        <taxon>Duganella</taxon>
    </lineage>
</organism>
<reference evidence="3 4" key="1">
    <citation type="submission" date="2023-11" db="EMBL/GenBank/DDBJ databases">
        <title>MicrobeMod: A computational toolkit for identifying prokaryotic methylation and restriction-modification with nanopore sequencing.</title>
        <authorList>
            <person name="Crits-Christoph A."/>
            <person name="Kang S.C."/>
            <person name="Lee H."/>
            <person name="Ostrov N."/>
        </authorList>
    </citation>
    <scope>NUCLEOTIDE SEQUENCE [LARGE SCALE GENOMIC DNA]</scope>
    <source>
        <strain evidence="3 4">ATCC 25935</strain>
    </source>
</reference>
<keyword evidence="1" id="KW-1133">Transmembrane helix</keyword>
<feature type="transmembrane region" description="Helical" evidence="1">
    <location>
        <begin position="178"/>
        <end position="196"/>
    </location>
</feature>
<gene>
    <name evidence="3" type="ORF">SR858_20115</name>
</gene>
<proteinExistence type="predicted"/>
<accession>A0ABZ0XUD6</accession>
<keyword evidence="3" id="KW-0378">Hydrolase</keyword>
<keyword evidence="1" id="KW-0472">Membrane</keyword>
<feature type="transmembrane region" description="Helical" evidence="1">
    <location>
        <begin position="202"/>
        <end position="222"/>
    </location>
</feature>
<sequence>MKSQEIFSTQTAAGWVPWGVLAPVLALFFIIVSDMATGPVLRRLVRLDAKGLPVDWWGFALFLLISSGSLLLILLLWVQRVEGRSLAAIGLTGAAKLRCFLQGHVIGMASIAGIVAMTWLAGGLERAPSDPSTVLASGWHTPGALAFMVVLLLCFALQASTEEIFFRGWLLSLLAKKWNLLLAVAFSSAVFALAHFNRGQHWLTTVSMVLYAVFCCAWVWRTRSLLGVMGWHTGWNWLLAVGFGLPVTGFDMNIPPLLVALKPLGPEWLNGGAQGPEGSVVCVAFLVAGTIFMCLRRVPMSNDSTRSSQPL</sequence>